<comment type="similarity">
    <text evidence="1">Belongs to the UPF0166 family.</text>
</comment>
<protein>
    <submittedName>
        <fullName evidence="2">Uncharacterized protein</fullName>
    </submittedName>
</protein>
<dbReference type="EMBL" id="HE774682">
    <property type="protein sequence ID" value="CCG52972.1"/>
    <property type="molecule type" value="Genomic_DNA"/>
</dbReference>
<dbReference type="STRING" id="1094466.KQS_05030"/>
<dbReference type="PATRIC" id="fig|1094466.5.peg.985"/>
<dbReference type="AlphaFoldDB" id="H8XV02"/>
<accession>H8XV02</accession>
<dbReference type="Proteomes" id="UP000007599">
    <property type="component" value="Chromosome I"/>
</dbReference>
<reference evidence="2 3" key="1">
    <citation type="journal article" date="2012" name="J. Bacteriol.">
        <title>Complete Genome Sequence of Flavobacterium indicum GPSTA100-9T, Isolated from Warm Spring Water.</title>
        <authorList>
            <person name="Barbier P."/>
            <person name="Houel A."/>
            <person name="Loux V."/>
            <person name="Poulain J."/>
            <person name="Bernardet J.F."/>
            <person name="Touchon M."/>
            <person name="Duchaud E."/>
        </authorList>
    </citation>
    <scope>NUCLEOTIDE SEQUENCE [LARGE SCALE GENOMIC DNA]</scope>
    <source>
        <strain evidence="3">DSM 17447 / CIP 109464 / GPTSA100-9</strain>
    </source>
</reference>
<dbReference type="InterPro" id="IPR015867">
    <property type="entry name" value="N-reg_PII/ATP_PRibTrfase_C"/>
</dbReference>
<dbReference type="InterPro" id="IPR003793">
    <property type="entry name" value="UPF0166"/>
</dbReference>
<organism evidence="2 3">
    <name type="scientific">Flavobacterium indicum (strain DSM 17447 / CIP 109464 / GPTSA100-9)</name>
    <dbReference type="NCBI Taxonomy" id="1094466"/>
    <lineage>
        <taxon>Bacteria</taxon>
        <taxon>Pseudomonadati</taxon>
        <taxon>Bacteroidota</taxon>
        <taxon>Flavobacteriia</taxon>
        <taxon>Flavobacteriales</taxon>
        <taxon>Flavobacteriaceae</taxon>
        <taxon>Flavobacterium</taxon>
    </lineage>
</organism>
<keyword evidence="3" id="KW-1185">Reference proteome</keyword>
<evidence type="ECO:0000313" key="2">
    <source>
        <dbReference type="EMBL" id="CCG52972.1"/>
    </source>
</evidence>
<dbReference type="InterPro" id="IPR011322">
    <property type="entry name" value="N-reg_PII-like_a/b"/>
</dbReference>
<evidence type="ECO:0000256" key="1">
    <source>
        <dbReference type="ARBA" id="ARBA00010554"/>
    </source>
</evidence>
<dbReference type="eggNOG" id="ENOG50331HY">
    <property type="taxonomic scope" value="Bacteria"/>
</dbReference>
<sequence length="120" mass="14029">MNNMNVENISVLKIYFRYGQKAKNLSFWQKLWNNNLGQQLLKKAKEMNIKQANIFTAKAGYLDNEKISYNISEIPPSKNPVCLELIDQHEKLKSFIEQNQENLKEVKIIVLNSNNEIIKC</sequence>
<dbReference type="Pfam" id="PF02641">
    <property type="entry name" value="DUF190"/>
    <property type="match status" value="1"/>
</dbReference>
<gene>
    <name evidence="2" type="ordered locus">KQS_05030</name>
</gene>
<name>H8XV02_FLAIG</name>
<dbReference type="OrthoDB" id="954468at2"/>
<dbReference type="SUPFAM" id="SSF54913">
    <property type="entry name" value="GlnB-like"/>
    <property type="match status" value="1"/>
</dbReference>
<reference evidence="3" key="2">
    <citation type="submission" date="2012-03" db="EMBL/GenBank/DDBJ databases">
        <title>Complete genome sequence of Flavobacterium indicum GPTSA100-9T, isolated from warm spring water.</title>
        <authorList>
            <person name="Barbier P."/>
            <person name="Houel A."/>
            <person name="Loux V."/>
            <person name="Poulain J."/>
            <person name="Bernardet J.-F."/>
            <person name="Touchon M."/>
            <person name="Duchaud E."/>
        </authorList>
    </citation>
    <scope>NUCLEOTIDE SEQUENCE [LARGE SCALE GENOMIC DNA]</scope>
    <source>
        <strain evidence="3">DSM 17447 / CIP 109464 / GPTSA100-9</strain>
    </source>
</reference>
<dbReference type="KEGG" id="fin:KQS_05030"/>
<proteinExistence type="inferred from homology"/>
<dbReference type="RefSeq" id="WP_014388111.1">
    <property type="nucleotide sequence ID" value="NC_017025.1"/>
</dbReference>
<dbReference type="Gene3D" id="3.30.70.120">
    <property type="match status" value="1"/>
</dbReference>
<dbReference type="HOGENOM" id="CLU_154428_0_0_10"/>
<evidence type="ECO:0000313" key="3">
    <source>
        <dbReference type="Proteomes" id="UP000007599"/>
    </source>
</evidence>